<dbReference type="OrthoDB" id="4074002at2759"/>
<dbReference type="GeneID" id="14496779"/>
<evidence type="ECO:0000259" key="9">
    <source>
        <dbReference type="Pfam" id="PF18794"/>
    </source>
</evidence>
<keyword evidence="4" id="KW-0963">Cytoplasm</keyword>
<comment type="function">
    <text evidence="8">Involved in DNA mismatch repair in slow-growing cells. Acts as a chaperone during the assembly of the 26S proteasome, specifically of the base subcomplex of the 19S regulatory complex (RC).</text>
</comment>
<dbReference type="CDD" id="cd12794">
    <property type="entry name" value="Hsm3_like"/>
    <property type="match status" value="1"/>
</dbReference>
<keyword evidence="6" id="KW-0143">Chaperone</keyword>
<keyword evidence="7" id="KW-0234">DNA repair</keyword>
<dbReference type="Proteomes" id="UP000002866">
    <property type="component" value="Chromosome 6"/>
</dbReference>
<evidence type="ECO:0000256" key="8">
    <source>
        <dbReference type="ARBA" id="ARBA00024671"/>
    </source>
</evidence>
<keyword evidence="12" id="KW-1185">Reference proteome</keyword>
<proteinExistence type="inferred from homology"/>
<dbReference type="eggNOG" id="ENOG502QWEK">
    <property type="taxonomic scope" value="Eukaryota"/>
</dbReference>
<dbReference type="InterPro" id="IPR040752">
    <property type="entry name" value="HSM3_C"/>
</dbReference>
<gene>
    <name evidence="11" type="primary">TBLA0F01270</name>
    <name evidence="11" type="ORF">TBLA_0F01270</name>
</gene>
<dbReference type="Pfam" id="PF18794">
    <property type="entry name" value="HSM3_C"/>
    <property type="match status" value="1"/>
</dbReference>
<evidence type="ECO:0000313" key="12">
    <source>
        <dbReference type="Proteomes" id="UP000002866"/>
    </source>
</evidence>
<evidence type="ECO:0000256" key="1">
    <source>
        <dbReference type="ARBA" id="ARBA00004496"/>
    </source>
</evidence>
<dbReference type="FunCoup" id="I2H5L8">
    <property type="interactions" value="138"/>
</dbReference>
<dbReference type="RefSeq" id="XP_004181189.1">
    <property type="nucleotide sequence ID" value="XM_004181141.1"/>
</dbReference>
<dbReference type="GO" id="GO:0006281">
    <property type="term" value="P:DNA repair"/>
    <property type="evidence" value="ECO:0007669"/>
    <property type="project" value="UniProtKB-KW"/>
</dbReference>
<evidence type="ECO:0000259" key="10">
    <source>
        <dbReference type="Pfam" id="PF18795"/>
    </source>
</evidence>
<dbReference type="GO" id="GO:0005737">
    <property type="term" value="C:cytoplasm"/>
    <property type="evidence" value="ECO:0007669"/>
    <property type="project" value="UniProtKB-SubCell"/>
</dbReference>
<dbReference type="HOGENOM" id="CLU_044760_0_0_1"/>
<dbReference type="AlphaFoldDB" id="I2H5L8"/>
<comment type="subcellular location">
    <subcellularLocation>
        <location evidence="1">Cytoplasm</location>
    </subcellularLocation>
</comment>
<keyword evidence="5" id="KW-0227">DNA damage</keyword>
<evidence type="ECO:0000256" key="7">
    <source>
        <dbReference type="ARBA" id="ARBA00023204"/>
    </source>
</evidence>
<evidence type="ECO:0000256" key="4">
    <source>
        <dbReference type="ARBA" id="ARBA00022490"/>
    </source>
</evidence>
<protein>
    <recommendedName>
        <fullName evidence="3">DNA mismatch repair protein HSM3</fullName>
    </recommendedName>
</protein>
<evidence type="ECO:0000313" key="11">
    <source>
        <dbReference type="EMBL" id="CCH61670.1"/>
    </source>
</evidence>
<dbReference type="Gene3D" id="1.25.40.580">
    <property type="match status" value="1"/>
</dbReference>
<comment type="similarity">
    <text evidence="2">Belongs to the proteasome subunit S5B/HSM3 family.</text>
</comment>
<sequence>MQDINQTIDLLNTALESINTTLQNINTTLQNINTTSITQLNKLIDVCSLNLSQHTPVPSSLLVNLKQTLLHPPIGLDFDSILELLQKIISITDFDTITNIYSLSDLQSALDSNIPQLAISTLHIINSSPSPLCYPHVLQLYFNVSTQISIVSQIEIFFSNNPIFKSYLLTQTESHICLQSARSSNDPIIFARALTLLQSLFTSFNTTNSFNLDKKIFFFSSNDLFKLLQSDILCFINLTNYHTSLLDSILTSTSHWSLPDFQPIFNAYGSIYKDIDTYPDIQSFAKTHIFKLFAKISYLNDSSIYHALDTSYLKISPICPDIVDFLSFTNPNYLFIHHNSLCTRFSIFKPSNIPILRNLITLPQTFQLITPNINSLLQLPYLEQMVLLQKMSQYHHCIVFLINNCPSIISNLLNTNKSNIIESETVELRNEVLENFLHFDKSILDVWFEPLKKEYNSTPTYTPQIALIKKKKKFNNTI</sequence>
<dbReference type="InterPro" id="IPR041335">
    <property type="entry name" value="HSM3_N"/>
</dbReference>
<reference evidence="11 12" key="1">
    <citation type="journal article" date="2011" name="Proc. Natl. Acad. Sci. U.S.A.">
        <title>Evolutionary erosion of yeast sex chromosomes by mating-type switching accidents.</title>
        <authorList>
            <person name="Gordon J.L."/>
            <person name="Armisen D."/>
            <person name="Proux-Wera E."/>
            <person name="Oheigeartaigh S.S."/>
            <person name="Byrne K.P."/>
            <person name="Wolfe K.H."/>
        </authorList>
    </citation>
    <scope>NUCLEOTIDE SEQUENCE [LARGE SCALE GENOMIC DNA]</scope>
    <source>
        <strain evidence="12">ATCC 34711 / CBS 6284 / DSM 70876 / NBRC 10599 / NRRL Y-10934 / UCD 77-7</strain>
    </source>
</reference>
<evidence type="ECO:0000256" key="6">
    <source>
        <dbReference type="ARBA" id="ARBA00023186"/>
    </source>
</evidence>
<evidence type="ECO:0000256" key="2">
    <source>
        <dbReference type="ARBA" id="ARBA00006823"/>
    </source>
</evidence>
<dbReference type="EMBL" id="HE806321">
    <property type="protein sequence ID" value="CCH61670.1"/>
    <property type="molecule type" value="Genomic_DNA"/>
</dbReference>
<name>I2H5L8_HENB6</name>
<dbReference type="STRING" id="1071380.I2H5L8"/>
<dbReference type="Gene3D" id="1.25.10.50">
    <property type="match status" value="1"/>
</dbReference>
<organism evidence="11 12">
    <name type="scientific">Henningerozyma blattae (strain ATCC 34711 / CBS 6284 / DSM 70876 / NBRC 10599 / NRRL Y-10934 / UCD 77-7)</name>
    <name type="common">Yeast</name>
    <name type="synonym">Tetrapisispora blattae</name>
    <dbReference type="NCBI Taxonomy" id="1071380"/>
    <lineage>
        <taxon>Eukaryota</taxon>
        <taxon>Fungi</taxon>
        <taxon>Dikarya</taxon>
        <taxon>Ascomycota</taxon>
        <taxon>Saccharomycotina</taxon>
        <taxon>Saccharomycetes</taxon>
        <taxon>Saccharomycetales</taxon>
        <taxon>Saccharomycetaceae</taxon>
        <taxon>Henningerozyma</taxon>
    </lineage>
</organism>
<accession>I2H5L8</accession>
<evidence type="ECO:0000256" key="5">
    <source>
        <dbReference type="ARBA" id="ARBA00022763"/>
    </source>
</evidence>
<dbReference type="InParanoid" id="I2H5L8"/>
<dbReference type="KEGG" id="tbl:TBLA_0F01270"/>
<evidence type="ECO:0000256" key="3">
    <source>
        <dbReference type="ARBA" id="ARBA00019167"/>
    </source>
</evidence>
<feature type="domain" description="DNA mismatch repair protein HSM3 C-terminal" evidence="9">
    <location>
        <begin position="303"/>
        <end position="457"/>
    </location>
</feature>
<feature type="domain" description="DNA mismatch repair protein HSM3 N-terminal" evidence="10">
    <location>
        <begin position="20"/>
        <end position="247"/>
    </location>
</feature>
<dbReference type="Pfam" id="PF18795">
    <property type="entry name" value="HSM3_N"/>
    <property type="match status" value="1"/>
</dbReference>